<feature type="domain" description="Outer membrane protein beta-barrel" evidence="5">
    <location>
        <begin position="368"/>
        <end position="772"/>
    </location>
</feature>
<keyword evidence="7" id="KW-1185">Reference proteome</keyword>
<keyword evidence="3" id="KW-0998">Cell outer membrane</keyword>
<protein>
    <submittedName>
        <fullName evidence="6">Outer membrane beta-barrel protein</fullName>
    </submittedName>
</protein>
<name>A0A516GNR4_9FLAO</name>
<feature type="compositionally biased region" description="Basic and acidic residues" evidence="4">
    <location>
        <begin position="783"/>
        <end position="795"/>
    </location>
</feature>
<dbReference type="SUPFAM" id="SSF56935">
    <property type="entry name" value="Porins"/>
    <property type="match status" value="1"/>
</dbReference>
<dbReference type="InterPro" id="IPR036942">
    <property type="entry name" value="Beta-barrel_TonB_sf"/>
</dbReference>
<evidence type="ECO:0000256" key="4">
    <source>
        <dbReference type="SAM" id="MobiDB-lite"/>
    </source>
</evidence>
<dbReference type="GO" id="GO:0009279">
    <property type="term" value="C:cell outer membrane"/>
    <property type="evidence" value="ECO:0007669"/>
    <property type="project" value="UniProtKB-SubCell"/>
</dbReference>
<dbReference type="Gene3D" id="2.40.170.20">
    <property type="entry name" value="TonB-dependent receptor, beta-barrel domain"/>
    <property type="match status" value="1"/>
</dbReference>
<reference evidence="6 7" key="1">
    <citation type="submission" date="2019-07" db="EMBL/GenBank/DDBJ databases">
        <title>Genome sequencing for Formosa sp. PS13.</title>
        <authorList>
            <person name="Park S.-J."/>
        </authorList>
    </citation>
    <scope>NUCLEOTIDE SEQUENCE [LARGE SCALE GENOMIC DNA]</scope>
    <source>
        <strain evidence="6 7">PS13</strain>
    </source>
</reference>
<evidence type="ECO:0000256" key="3">
    <source>
        <dbReference type="ARBA" id="ARBA00023237"/>
    </source>
</evidence>
<evidence type="ECO:0000259" key="5">
    <source>
        <dbReference type="Pfam" id="PF14905"/>
    </source>
</evidence>
<evidence type="ECO:0000313" key="6">
    <source>
        <dbReference type="EMBL" id="QDO93171.1"/>
    </source>
</evidence>
<accession>A0A516GNR4</accession>
<comment type="subcellular location">
    <subcellularLocation>
        <location evidence="1">Cell outer membrane</location>
    </subcellularLocation>
</comment>
<evidence type="ECO:0000313" key="7">
    <source>
        <dbReference type="Proteomes" id="UP000319209"/>
    </source>
</evidence>
<dbReference type="Pfam" id="PF13715">
    <property type="entry name" value="CarbopepD_reg_2"/>
    <property type="match status" value="1"/>
</dbReference>
<dbReference type="AlphaFoldDB" id="A0A516GNR4"/>
<proteinExistence type="predicted"/>
<dbReference type="OrthoDB" id="8764943at2"/>
<keyword evidence="2" id="KW-0472">Membrane</keyword>
<dbReference type="Proteomes" id="UP000319209">
    <property type="component" value="Chromosome"/>
</dbReference>
<evidence type="ECO:0000256" key="1">
    <source>
        <dbReference type="ARBA" id="ARBA00004442"/>
    </source>
</evidence>
<dbReference type="Pfam" id="PF14905">
    <property type="entry name" value="OMP_b-brl_3"/>
    <property type="match status" value="1"/>
</dbReference>
<gene>
    <name evidence="6" type="ORF">FNB79_03995</name>
</gene>
<dbReference type="SUPFAM" id="SSF49464">
    <property type="entry name" value="Carboxypeptidase regulatory domain-like"/>
    <property type="match status" value="1"/>
</dbReference>
<dbReference type="InterPro" id="IPR041700">
    <property type="entry name" value="OMP_b-brl_3"/>
</dbReference>
<dbReference type="EMBL" id="CP041637">
    <property type="protein sequence ID" value="QDO93171.1"/>
    <property type="molecule type" value="Genomic_DNA"/>
</dbReference>
<dbReference type="KEGG" id="fop:FNB79_03995"/>
<feature type="region of interest" description="Disordered" evidence="4">
    <location>
        <begin position="783"/>
        <end position="802"/>
    </location>
</feature>
<dbReference type="InterPro" id="IPR008969">
    <property type="entry name" value="CarboxyPept-like_regulatory"/>
</dbReference>
<dbReference type="RefSeq" id="WP_143380076.1">
    <property type="nucleotide sequence ID" value="NZ_CP041637.1"/>
</dbReference>
<dbReference type="Gene3D" id="2.60.40.1120">
    <property type="entry name" value="Carboxypeptidase-like, regulatory domain"/>
    <property type="match status" value="1"/>
</dbReference>
<evidence type="ECO:0000256" key="2">
    <source>
        <dbReference type="ARBA" id="ARBA00023136"/>
    </source>
</evidence>
<organism evidence="6 7">
    <name type="scientific">Formosa sediminum</name>
    <dbReference type="NCBI Taxonomy" id="2594004"/>
    <lineage>
        <taxon>Bacteria</taxon>
        <taxon>Pseudomonadati</taxon>
        <taxon>Bacteroidota</taxon>
        <taxon>Flavobacteriia</taxon>
        <taxon>Flavobacteriales</taxon>
        <taxon>Flavobacteriaceae</taxon>
        <taxon>Formosa</taxon>
    </lineage>
</organism>
<sequence length="802" mass="92097">MSIKFSVLFIFSTFFCYCQDIKITGQIVDQSNKPIAYANVIIINAINESDVKGTLTNDKGYFEIKKLQSGSYNLDISFIGYSHYKTTIELKSSTHLQTITLGEFNETLDAVNIFAKRPTYKKQSDRIIFNIEETSLTEGSVMDVLKSTPGILIINDEISVRNSANIIYLINNKRVYLTGEDLQQLLAGTTATNVQSVEVITNPPAIYDAEGSAVINITMSKNLIVGYNGSVYGNYTQGIYPGINVGTNHFYKTDKISVFANYSYEERKKNRINTSEINFIENNTVVGQWTDKIDRNTSSKSHQLNTNLDYTINDANVISFFGNLNLTPYWNRKANMTTQAIDSSFISKNNIDDTKTNVALNLDYINTSEDGNTFSVNMHHTHYDYDRQQDMNSKYYDINNVFTRDNIFNSNSVQNTYIYSGQADYSTFLNKDIALSFGAKVSLIDSKSSIDQFYLEGDRFVIDEINSGTFDYNEMNYATYVNLSKSWDTWSLSAGLRGEFTDAEGKLSSLYTLNSFNYLELFPTFNVSHDFNEDNSLGLSYGKRIERPSYASLNPFKYYFNDYTFLQGNPNLEPTISHLTTLSYTFKSIYTFELYYRFEDKPTSELVFQDNETNQIFYLPTNLDKSVDFGFDFLMYQQFTHVWSVYVVNSIFHNKTYFEAIESGNSIETNDMWSMYTNIMNFFSFTEDRSLSGEISVLYMSPMINGSSDISSRAQIDLGLKKSFNNGKWVASLKLNDIFKTSNFTVKNKYLNQDNTYNNKYDNQYFRFGLRYNFGNTKLSTNEKEEKEINERNRLSSESTNN</sequence>